<proteinExistence type="predicted"/>
<evidence type="ECO:0008006" key="2">
    <source>
        <dbReference type="Google" id="ProtNLM"/>
    </source>
</evidence>
<comment type="caution">
    <text evidence="1">The sequence shown here is derived from an EMBL/GenBank/DDBJ whole genome shotgun (WGS) entry which is preliminary data.</text>
</comment>
<name>A0A0F8YHB0_9ZZZZ</name>
<gene>
    <name evidence="1" type="ORF">LCGC14_2819800</name>
</gene>
<reference evidence="1" key="1">
    <citation type="journal article" date="2015" name="Nature">
        <title>Complex archaea that bridge the gap between prokaryotes and eukaryotes.</title>
        <authorList>
            <person name="Spang A."/>
            <person name="Saw J.H."/>
            <person name="Jorgensen S.L."/>
            <person name="Zaremba-Niedzwiedzka K."/>
            <person name="Martijn J."/>
            <person name="Lind A.E."/>
            <person name="van Eijk R."/>
            <person name="Schleper C."/>
            <person name="Guy L."/>
            <person name="Ettema T.J."/>
        </authorList>
    </citation>
    <scope>NUCLEOTIDE SEQUENCE</scope>
</reference>
<dbReference type="EMBL" id="LAZR01053410">
    <property type="protein sequence ID" value="KKK80808.1"/>
    <property type="molecule type" value="Genomic_DNA"/>
</dbReference>
<dbReference type="AlphaFoldDB" id="A0A0F8YHB0"/>
<evidence type="ECO:0000313" key="1">
    <source>
        <dbReference type="EMBL" id="KKK80808.1"/>
    </source>
</evidence>
<dbReference type="Pfam" id="PF11175">
    <property type="entry name" value="DUF2961"/>
    <property type="match status" value="1"/>
</dbReference>
<accession>A0A0F8YHB0</accession>
<dbReference type="InterPro" id="IPR021345">
    <property type="entry name" value="DUF2961"/>
</dbReference>
<organism evidence="1">
    <name type="scientific">marine sediment metagenome</name>
    <dbReference type="NCBI Taxonomy" id="412755"/>
    <lineage>
        <taxon>unclassified sequences</taxon>
        <taxon>metagenomes</taxon>
        <taxon>ecological metagenomes</taxon>
    </lineage>
</organism>
<dbReference type="Gene3D" id="2.60.120.1390">
    <property type="match status" value="1"/>
</dbReference>
<sequence length="132" mass="14705">MLNIAKLRDGKTLRCSSWATDGRNRDSWRIEPGQTAVLADIKGPGVITHIWMTQGQHYRECLLKFTWDDARSPSVLVPLGDFFGLGHGIVNSYESTLFTASTNRNNQFNQGCALNCYAPMPFAKGAKIELIN</sequence>
<protein>
    <recommendedName>
        <fullName evidence="2">DUF2961 domain-containing protein</fullName>
    </recommendedName>
</protein>
<feature type="non-terminal residue" evidence="1">
    <location>
        <position position="132"/>
    </location>
</feature>